<dbReference type="Gene3D" id="3.40.50.2000">
    <property type="entry name" value="Glycogen Phosphorylase B"/>
    <property type="match status" value="1"/>
</dbReference>
<keyword evidence="1" id="KW-1185">Reference proteome</keyword>
<dbReference type="GeneID" id="105032423"/>
<name>A0A8N4IAE9_ELAGV</name>
<dbReference type="RefSeq" id="XP_073117245.1">
    <property type="nucleotide sequence ID" value="XM_073261144.1"/>
</dbReference>
<reference evidence="2" key="1">
    <citation type="submission" date="2025-08" db="UniProtKB">
        <authorList>
            <consortium name="RefSeq"/>
        </authorList>
    </citation>
    <scope>IDENTIFICATION</scope>
</reference>
<sequence length="121" mass="13428">MPWCLEELIKRMNTSEGDRVTCVIADGNMGWALEVVQNMGIRLAAFRPSSTAVLALFLNIPKMIQDGIIDANGMPERSETFQLSTGVPFVNTSQLSWNCASDLKTEKVIFKFIVSNNQPMS</sequence>
<dbReference type="AlphaFoldDB" id="A0A8N4IAE9"/>
<evidence type="ECO:0000313" key="1">
    <source>
        <dbReference type="Proteomes" id="UP000504607"/>
    </source>
</evidence>
<dbReference type="OrthoDB" id="5835829at2759"/>
<accession>A0A8N4IAE9</accession>
<protein>
    <submittedName>
        <fullName evidence="2">UDP-glycosyltransferase 83A1-like</fullName>
    </submittedName>
</protein>
<evidence type="ECO:0000313" key="2">
    <source>
        <dbReference type="RefSeq" id="XP_029116850.1"/>
    </source>
</evidence>
<dbReference type="Proteomes" id="UP000504607">
    <property type="component" value="Unplaced"/>
</dbReference>
<proteinExistence type="predicted"/>
<dbReference type="SUPFAM" id="SSF53756">
    <property type="entry name" value="UDP-Glycosyltransferase/glycogen phosphorylase"/>
    <property type="match status" value="1"/>
</dbReference>
<organism evidence="1 2">
    <name type="scientific">Elaeis guineensis var. tenera</name>
    <name type="common">Oil palm</name>
    <dbReference type="NCBI Taxonomy" id="51953"/>
    <lineage>
        <taxon>Eukaryota</taxon>
        <taxon>Viridiplantae</taxon>
        <taxon>Streptophyta</taxon>
        <taxon>Embryophyta</taxon>
        <taxon>Tracheophyta</taxon>
        <taxon>Spermatophyta</taxon>
        <taxon>Magnoliopsida</taxon>
        <taxon>Liliopsida</taxon>
        <taxon>Arecaceae</taxon>
        <taxon>Arecoideae</taxon>
        <taxon>Cocoseae</taxon>
        <taxon>Elaeidinae</taxon>
        <taxon>Elaeis</taxon>
    </lineage>
</organism>
<dbReference type="RefSeq" id="XP_029116850.1">
    <property type="nucleotide sequence ID" value="XM_029261017.1"/>
</dbReference>
<gene>
    <name evidence="2" type="primary">LOC105032423</name>
</gene>